<sequence>MAKGGLFGAPTVTAMAVLPVYHPGGEVSLGDCEDICYDSADSRSCPRHSNQAVSGRTREIYAPFGRRYSRPLDFQDPRVPPLSGTANGTRGRALFDVTAYIRKHVDVLQFLPADPLQPVRLFTVSSCTSRLKTLSGGVVVRVASYGRRTFRRTRAVLTGTENSAPRPHVASGSAVLQCTEDSDDIENRSASGIPTRNEQARQNHKDCLAAELSTKGLWSFARCEAVAEALLRRTEREWRNMAEFFKDARAQTGAAAKALLEAALRKIDEASDQDLTDILTELRCDLESVRGWFAKERAFVEESAHFAVVSGRAIPPVTANLVELNVPSTPQNEYVRLLEENPGAKRFLERAAARKNRRQTLAD</sequence>
<protein>
    <submittedName>
        <fullName evidence="1">Uncharacterized protein</fullName>
    </submittedName>
</protein>
<proteinExistence type="predicted"/>
<keyword evidence="2" id="KW-1185">Reference proteome</keyword>
<evidence type="ECO:0000313" key="1">
    <source>
        <dbReference type="EMBL" id="GAQ78342.1"/>
    </source>
</evidence>
<dbReference type="Proteomes" id="UP000054558">
    <property type="component" value="Unassembled WGS sequence"/>
</dbReference>
<gene>
    <name evidence="1" type="ORF">KFL_000110390</name>
</gene>
<dbReference type="AlphaFoldDB" id="A0A1Y1HL30"/>
<dbReference type="EMBL" id="DF236960">
    <property type="protein sequence ID" value="GAQ78342.1"/>
    <property type="molecule type" value="Genomic_DNA"/>
</dbReference>
<evidence type="ECO:0000313" key="2">
    <source>
        <dbReference type="Proteomes" id="UP000054558"/>
    </source>
</evidence>
<organism evidence="1 2">
    <name type="scientific">Klebsormidium nitens</name>
    <name type="common">Green alga</name>
    <name type="synonym">Ulothrix nitens</name>
    <dbReference type="NCBI Taxonomy" id="105231"/>
    <lineage>
        <taxon>Eukaryota</taxon>
        <taxon>Viridiplantae</taxon>
        <taxon>Streptophyta</taxon>
        <taxon>Klebsormidiophyceae</taxon>
        <taxon>Klebsormidiales</taxon>
        <taxon>Klebsormidiaceae</taxon>
        <taxon>Klebsormidium</taxon>
    </lineage>
</organism>
<reference evidence="1 2" key="1">
    <citation type="journal article" date="2014" name="Nat. Commun.">
        <title>Klebsormidium flaccidum genome reveals primary factors for plant terrestrial adaptation.</title>
        <authorList>
            <person name="Hori K."/>
            <person name="Maruyama F."/>
            <person name="Fujisawa T."/>
            <person name="Togashi T."/>
            <person name="Yamamoto N."/>
            <person name="Seo M."/>
            <person name="Sato S."/>
            <person name="Yamada T."/>
            <person name="Mori H."/>
            <person name="Tajima N."/>
            <person name="Moriyama T."/>
            <person name="Ikeuchi M."/>
            <person name="Watanabe M."/>
            <person name="Wada H."/>
            <person name="Kobayashi K."/>
            <person name="Saito M."/>
            <person name="Masuda T."/>
            <person name="Sasaki-Sekimoto Y."/>
            <person name="Mashiguchi K."/>
            <person name="Awai K."/>
            <person name="Shimojima M."/>
            <person name="Masuda S."/>
            <person name="Iwai M."/>
            <person name="Nobusawa T."/>
            <person name="Narise T."/>
            <person name="Kondo S."/>
            <person name="Saito H."/>
            <person name="Sato R."/>
            <person name="Murakawa M."/>
            <person name="Ihara Y."/>
            <person name="Oshima-Yamada Y."/>
            <person name="Ohtaka K."/>
            <person name="Satoh M."/>
            <person name="Sonobe K."/>
            <person name="Ishii M."/>
            <person name="Ohtani R."/>
            <person name="Kanamori-Sato M."/>
            <person name="Honoki R."/>
            <person name="Miyazaki D."/>
            <person name="Mochizuki H."/>
            <person name="Umetsu J."/>
            <person name="Higashi K."/>
            <person name="Shibata D."/>
            <person name="Kamiya Y."/>
            <person name="Sato N."/>
            <person name="Nakamura Y."/>
            <person name="Tabata S."/>
            <person name="Ida S."/>
            <person name="Kurokawa K."/>
            <person name="Ohta H."/>
        </authorList>
    </citation>
    <scope>NUCLEOTIDE SEQUENCE [LARGE SCALE GENOMIC DNA]</scope>
    <source>
        <strain evidence="1 2">NIES-2285</strain>
    </source>
</reference>
<accession>A0A1Y1HL30</accession>
<name>A0A1Y1HL30_KLENI</name>